<dbReference type="PANTHER" id="PTHR12110">
    <property type="entry name" value="HYDROXYPYRUVATE ISOMERASE"/>
    <property type="match status" value="1"/>
</dbReference>
<dbReference type="GO" id="GO:0016853">
    <property type="term" value="F:isomerase activity"/>
    <property type="evidence" value="ECO:0007669"/>
    <property type="project" value="UniProtKB-KW"/>
</dbReference>
<accession>A0A2N5NJE8</accession>
<dbReference type="EMBL" id="JAAIRM010000052">
    <property type="protein sequence ID" value="NSI20859.1"/>
    <property type="molecule type" value="Genomic_DNA"/>
</dbReference>
<comment type="caution">
    <text evidence="5">The sequence shown here is derived from an EMBL/GenBank/DDBJ whole genome shotgun (WGS) entry which is preliminary data.</text>
</comment>
<evidence type="ECO:0000313" key="8">
    <source>
        <dbReference type="EMBL" id="RHJ10274.1"/>
    </source>
</evidence>
<dbReference type="InterPro" id="IPR036237">
    <property type="entry name" value="Xyl_isomerase-like_sf"/>
</dbReference>
<dbReference type="InterPro" id="IPR013022">
    <property type="entry name" value="Xyl_isomerase-like_TIM-brl"/>
</dbReference>
<dbReference type="Gene3D" id="3.20.20.150">
    <property type="entry name" value="Divalent-metal-dependent TIM barrel enzymes"/>
    <property type="match status" value="1"/>
</dbReference>
<dbReference type="EMBL" id="QRTJ01000070">
    <property type="protein sequence ID" value="RGQ58360.1"/>
    <property type="molecule type" value="Genomic_DNA"/>
</dbReference>
<dbReference type="GeneID" id="303259973"/>
<gene>
    <name evidence="8" type="ORF">DW142_11530</name>
    <name evidence="7" type="ORF">DW270_15860</name>
    <name evidence="6" type="ORF">DWY88_17480</name>
    <name evidence="4" type="ORF">G4958_16305</name>
    <name evidence="5" type="ORF">G4981_15025</name>
    <name evidence="2" type="ORF">LIQ08_17645</name>
    <name evidence="3" type="ORF">PNU63_03175</name>
</gene>
<dbReference type="RefSeq" id="WP_009245596.1">
    <property type="nucleotide sequence ID" value="NZ_CABKQB010000011.1"/>
</dbReference>
<dbReference type="Proteomes" id="UP001296581">
    <property type="component" value="Unassembled WGS sequence"/>
</dbReference>
<evidence type="ECO:0000313" key="6">
    <source>
        <dbReference type="EMBL" id="RGQ58360.1"/>
    </source>
</evidence>
<proteinExistence type="predicted"/>
<reference evidence="2" key="4">
    <citation type="submission" date="2021-10" db="EMBL/GenBank/DDBJ databases">
        <title>Collection of gut derived symbiotic bacterial strains cultured from healthy donors.</title>
        <authorList>
            <person name="Lin H."/>
            <person name="Littmann E."/>
            <person name="Claire K."/>
            <person name="Pamer E."/>
        </authorList>
    </citation>
    <scope>NUCLEOTIDE SEQUENCE</scope>
    <source>
        <strain evidence="2">MSK.23.18</strain>
    </source>
</reference>
<dbReference type="SUPFAM" id="SSF51658">
    <property type="entry name" value="Xylose isomerase-like"/>
    <property type="match status" value="1"/>
</dbReference>
<dbReference type="Proteomes" id="UP001297370">
    <property type="component" value="Unassembled WGS sequence"/>
</dbReference>
<dbReference type="Proteomes" id="UP001211731">
    <property type="component" value="Unassembled WGS sequence"/>
</dbReference>
<evidence type="ECO:0000313" key="5">
    <source>
        <dbReference type="EMBL" id="NSI66550.1"/>
    </source>
</evidence>
<dbReference type="InterPro" id="IPR050312">
    <property type="entry name" value="IolE/XylAMocC-like"/>
</dbReference>
<evidence type="ECO:0000313" key="4">
    <source>
        <dbReference type="EMBL" id="NSI20859.1"/>
    </source>
</evidence>
<reference evidence="5" key="3">
    <citation type="submission" date="2020-02" db="EMBL/GenBank/DDBJ databases">
        <authorList>
            <person name="Littmann E."/>
            <person name="Sorbara M."/>
        </authorList>
    </citation>
    <scope>NUCLEOTIDE SEQUENCE</scope>
    <source>
        <strain evidence="5">MSK.11.9</strain>
        <strain evidence="4">MSK.22.53</strain>
    </source>
</reference>
<evidence type="ECO:0000313" key="2">
    <source>
        <dbReference type="EMBL" id="MCB5620948.1"/>
    </source>
</evidence>
<dbReference type="EMBL" id="JAJBOM010000043">
    <property type="protein sequence ID" value="MCB5620948.1"/>
    <property type="molecule type" value="Genomic_DNA"/>
</dbReference>
<evidence type="ECO:0000313" key="7">
    <source>
        <dbReference type="EMBL" id="RHG14058.1"/>
    </source>
</evidence>
<evidence type="ECO:0000313" key="11">
    <source>
        <dbReference type="Proteomes" id="UP000286137"/>
    </source>
</evidence>
<dbReference type="EMBL" id="JAAIRY010000047">
    <property type="protein sequence ID" value="NSI66550.1"/>
    <property type="molecule type" value="Genomic_DNA"/>
</dbReference>
<name>A0A2N5NJE8_MEDGN</name>
<organism evidence="5 12">
    <name type="scientific">Mediterraneibacter gnavus</name>
    <name type="common">Ruminococcus gnavus</name>
    <dbReference type="NCBI Taxonomy" id="33038"/>
    <lineage>
        <taxon>Bacteria</taxon>
        <taxon>Bacillati</taxon>
        <taxon>Bacillota</taxon>
        <taxon>Clostridia</taxon>
        <taxon>Lachnospirales</taxon>
        <taxon>Lachnospiraceae</taxon>
        <taxon>Mediterraneibacter</taxon>
    </lineage>
</organism>
<dbReference type="AlphaFoldDB" id="A0A2N5NJE8"/>
<dbReference type="EMBL" id="JAQMLR010000002">
    <property type="protein sequence ID" value="MDB8737801.1"/>
    <property type="molecule type" value="Genomic_DNA"/>
</dbReference>
<dbReference type="Proteomes" id="UP000286137">
    <property type="component" value="Unassembled WGS sequence"/>
</dbReference>
<evidence type="ECO:0000313" key="10">
    <source>
        <dbReference type="Proteomes" id="UP000285697"/>
    </source>
</evidence>
<dbReference type="Proteomes" id="UP000283992">
    <property type="component" value="Unassembled WGS sequence"/>
</dbReference>
<reference evidence="3" key="5">
    <citation type="submission" date="2023-01" db="EMBL/GenBank/DDBJ databases">
        <title>Human gut microbiome strain richness.</title>
        <authorList>
            <person name="Chen-Liaw A."/>
        </authorList>
    </citation>
    <scope>NUCLEOTIDE SEQUENCE</scope>
    <source>
        <strain evidence="3">1001217st1_A9_1001217B_191108</strain>
    </source>
</reference>
<evidence type="ECO:0000313" key="12">
    <source>
        <dbReference type="Proteomes" id="UP001296581"/>
    </source>
</evidence>
<feature type="domain" description="Xylose isomerase-like TIM barrel" evidence="1">
    <location>
        <begin position="22"/>
        <end position="273"/>
    </location>
</feature>
<dbReference type="PANTHER" id="PTHR12110:SF21">
    <property type="entry name" value="XYLOSE ISOMERASE-LIKE TIM BARREL DOMAIN-CONTAINING PROTEIN"/>
    <property type="match status" value="1"/>
</dbReference>
<reference evidence="9 10" key="1">
    <citation type="submission" date="2018-08" db="EMBL/GenBank/DDBJ databases">
        <title>A genome reference for cultivated species of the human gut microbiota.</title>
        <authorList>
            <person name="Zou Y."/>
            <person name="Xue W."/>
            <person name="Luo G."/>
        </authorList>
    </citation>
    <scope>NUCLEOTIDE SEQUENCE [LARGE SCALE GENOMIC DNA]</scope>
    <source>
        <strain evidence="6 11">AF27-4BH</strain>
        <strain evidence="8 9">AM12-54</strain>
        <strain evidence="7 10">AM22-7AC</strain>
    </source>
</reference>
<evidence type="ECO:0000259" key="1">
    <source>
        <dbReference type="Pfam" id="PF01261"/>
    </source>
</evidence>
<dbReference type="Pfam" id="PF01261">
    <property type="entry name" value="AP_endonuc_2"/>
    <property type="match status" value="1"/>
</dbReference>
<reference evidence="5" key="2">
    <citation type="journal article" date="2020" name="Cell Host Microbe">
        <title>Functional and Genomic Variation between Human-Derived Isolates of Lachnospiraceae Reveals Inter- and Intra-Species Diversity.</title>
        <authorList>
            <person name="Sorbara M.T."/>
            <person name="Littmann E.R."/>
            <person name="Fontana E."/>
            <person name="Moody T.U."/>
            <person name="Kohout C.E."/>
            <person name="Gjonbalaj M."/>
            <person name="Eaton V."/>
            <person name="Seok R."/>
            <person name="Leiner I.M."/>
            <person name="Pamer E.G."/>
        </authorList>
    </citation>
    <scope>NUCLEOTIDE SEQUENCE</scope>
    <source>
        <strain evidence="5">MSK.11.9</strain>
        <strain evidence="4">MSK.22.53</strain>
    </source>
</reference>
<protein>
    <submittedName>
        <fullName evidence="5">Sugar phosphate isomerase/epimerase</fullName>
    </submittedName>
</protein>
<keyword evidence="5" id="KW-0413">Isomerase</keyword>
<dbReference type="Proteomes" id="UP001296643">
    <property type="component" value="Unassembled WGS sequence"/>
</dbReference>
<dbReference type="Proteomes" id="UP000285697">
    <property type="component" value="Unassembled WGS sequence"/>
</dbReference>
<dbReference type="EMBL" id="QRLN01000017">
    <property type="protein sequence ID" value="RHJ10274.1"/>
    <property type="molecule type" value="Genomic_DNA"/>
</dbReference>
<dbReference type="EMBL" id="QRIA01000038">
    <property type="protein sequence ID" value="RHG14058.1"/>
    <property type="molecule type" value="Genomic_DNA"/>
</dbReference>
<evidence type="ECO:0000313" key="9">
    <source>
        <dbReference type="Proteomes" id="UP000283992"/>
    </source>
</evidence>
<sequence length="281" mass="32643">MNRDQLYAMNIHYRYYDLEYFFRACQKMNLKHAELWLCPQHFYINSMWSESPEKLKGLMKRSGVQISCICPEQNNPKPNNIAARSELLIENTRKYFQNVIILASELGCDKILVTPGWNYHDEEVDEARKRSIRMLQSLCDIADPYGISLAMESIWDHSSDIANTKEKVKLIKDGVDRENFKLTVDLGALGAVSESIEEWFALFGEDIIHCHFTDGKPAGCPTGHMPWGLGERNMLEVLKAFEANEYRGGFSMEYVDARSFRNPEKWDRQTVEQFESCLERM</sequence>
<evidence type="ECO:0000313" key="3">
    <source>
        <dbReference type="EMBL" id="MDB8737801.1"/>
    </source>
</evidence>